<dbReference type="Pfam" id="PF03457">
    <property type="entry name" value="HA"/>
    <property type="match status" value="2"/>
</dbReference>
<proteinExistence type="predicted"/>
<gene>
    <name evidence="3" type="ORF">CYCCA115_LOCUS1660</name>
</gene>
<dbReference type="PANTHER" id="PTHR33418">
    <property type="entry name" value="HELICASE-ASSOCIATED"/>
    <property type="match status" value="1"/>
</dbReference>
<evidence type="ECO:0000313" key="4">
    <source>
        <dbReference type="Proteomes" id="UP001295423"/>
    </source>
</evidence>
<sequence length="338" mass="39022">MDIKTYSQDRRHMINVQYEPALVPSGASKQYHTDCQQLDEADSLLLGLEKSTDKRWAPETVRSSTYNFDDSVGKAGDVFEPYPISRPSTKESGSYDLKMFLDYVMRPPTIPEPPLLPIPSDEPESRQAKKRVLKEPAFTHVPSTARAPKRSRLSHSVEDLPKIRNYQGQQWQEQYQGLLEYKAKHGHCCVPNAYPPNPVLGRWVKRQRYQYKLRQAGQQSTLVTPRLQALERIGFVWDSHSALWEERLNDLKAYRLANGDCNVPSTHSENKQLSTWVKCQRRQYRLYGQGKNSNLTKERIRALDDLGFVWDGRMVGSSRCATRVAEMRRPRSARIARD</sequence>
<keyword evidence="4" id="KW-1185">Reference proteome</keyword>
<dbReference type="Proteomes" id="UP001295423">
    <property type="component" value="Unassembled WGS sequence"/>
</dbReference>
<reference evidence="3" key="1">
    <citation type="submission" date="2023-08" db="EMBL/GenBank/DDBJ databases">
        <authorList>
            <person name="Audoor S."/>
            <person name="Bilcke G."/>
        </authorList>
    </citation>
    <scope>NUCLEOTIDE SEQUENCE</scope>
</reference>
<dbReference type="EMBL" id="CAKOGP040000080">
    <property type="protein sequence ID" value="CAJ1929344.1"/>
    <property type="molecule type" value="Genomic_DNA"/>
</dbReference>
<feature type="domain" description="Helicase-associated" evidence="2">
    <location>
        <begin position="169"/>
        <end position="235"/>
    </location>
</feature>
<organism evidence="3 4">
    <name type="scientific">Cylindrotheca closterium</name>
    <dbReference type="NCBI Taxonomy" id="2856"/>
    <lineage>
        <taxon>Eukaryota</taxon>
        <taxon>Sar</taxon>
        <taxon>Stramenopiles</taxon>
        <taxon>Ochrophyta</taxon>
        <taxon>Bacillariophyta</taxon>
        <taxon>Bacillariophyceae</taxon>
        <taxon>Bacillariophycidae</taxon>
        <taxon>Bacillariales</taxon>
        <taxon>Bacillariaceae</taxon>
        <taxon>Cylindrotheca</taxon>
    </lineage>
</organism>
<dbReference type="Gene3D" id="6.10.140.530">
    <property type="match status" value="2"/>
</dbReference>
<evidence type="ECO:0000256" key="1">
    <source>
        <dbReference type="SAM" id="MobiDB-lite"/>
    </source>
</evidence>
<evidence type="ECO:0000259" key="2">
    <source>
        <dbReference type="Pfam" id="PF03457"/>
    </source>
</evidence>
<accession>A0AAD2FGG5</accession>
<evidence type="ECO:0000313" key="3">
    <source>
        <dbReference type="EMBL" id="CAJ1929344.1"/>
    </source>
</evidence>
<protein>
    <recommendedName>
        <fullName evidence="2">Helicase-associated domain-containing protein</fullName>
    </recommendedName>
</protein>
<dbReference type="PANTHER" id="PTHR33418:SF1">
    <property type="entry name" value="HELICASE-ASSOCIATED DOMAIN-CONTAINING PROTEIN"/>
    <property type="match status" value="1"/>
</dbReference>
<dbReference type="AlphaFoldDB" id="A0AAD2FGG5"/>
<dbReference type="InterPro" id="IPR005114">
    <property type="entry name" value="Helicase_assoc"/>
</dbReference>
<name>A0AAD2FGG5_9STRA</name>
<comment type="caution">
    <text evidence="3">The sequence shown here is derived from an EMBL/GenBank/DDBJ whole genome shotgun (WGS) entry which is preliminary data.</text>
</comment>
<feature type="domain" description="Helicase-associated" evidence="2">
    <location>
        <begin position="242"/>
        <end position="308"/>
    </location>
</feature>
<feature type="region of interest" description="Disordered" evidence="1">
    <location>
        <begin position="113"/>
        <end position="155"/>
    </location>
</feature>